<evidence type="ECO:0000313" key="2">
    <source>
        <dbReference type="Proteomes" id="UP000273675"/>
    </source>
</evidence>
<dbReference type="Proteomes" id="UP000273675">
    <property type="component" value="Unassembled WGS sequence"/>
</dbReference>
<evidence type="ECO:0000313" key="1">
    <source>
        <dbReference type="EMBL" id="RKR03957.1"/>
    </source>
</evidence>
<reference evidence="1 2" key="1">
    <citation type="submission" date="2018-10" db="EMBL/GenBank/DDBJ databases">
        <title>Genomic Encyclopedia of Type Strains, Phase IV (KMG-IV): sequencing the most valuable type-strain genomes for metagenomic binning, comparative biology and taxonomic classification.</title>
        <authorList>
            <person name="Goeker M."/>
        </authorList>
    </citation>
    <scope>NUCLEOTIDE SEQUENCE [LARGE SCALE GENOMIC DNA]</scope>
    <source>
        <strain evidence="1 2">DSM 4734</strain>
    </source>
</reference>
<sequence length="135" mass="15172">MGKIIASSYRRVSDHFEPDLVEDPAEQRKRRGHLEQIDYTVFAANQAVIAKTIHHVGIEDFQNLALSASKARSAWVDAAMSAARSRSPLSAEEVSRLQLLRTAYEELSEAYEAMRRMVERGYLQFHKGAEKPGPG</sequence>
<proteinExistence type="predicted"/>
<comment type="caution">
    <text evidence="1">The sequence shown here is derived from an EMBL/GenBank/DDBJ whole genome shotgun (WGS) entry which is preliminary data.</text>
</comment>
<dbReference type="RefSeq" id="WP_075188850.1">
    <property type="nucleotide sequence ID" value="NZ_RBIM01000001.1"/>
</dbReference>
<name>A0A495DM07_9PROT</name>
<gene>
    <name evidence="1" type="ORF">C7435_0400</name>
</gene>
<dbReference type="OrthoDB" id="7631031at2"/>
<accession>A0A495DM07</accession>
<protein>
    <submittedName>
        <fullName evidence="1">Uncharacterized protein</fullName>
    </submittedName>
</protein>
<dbReference type="AlphaFoldDB" id="A0A495DM07"/>
<organism evidence="1 2">
    <name type="scientific">Maricaulis maris</name>
    <dbReference type="NCBI Taxonomy" id="74318"/>
    <lineage>
        <taxon>Bacteria</taxon>
        <taxon>Pseudomonadati</taxon>
        <taxon>Pseudomonadota</taxon>
        <taxon>Alphaproteobacteria</taxon>
        <taxon>Maricaulales</taxon>
        <taxon>Maricaulaceae</taxon>
        <taxon>Maricaulis</taxon>
    </lineage>
</organism>
<dbReference type="EMBL" id="RBIM01000001">
    <property type="protein sequence ID" value="RKR03957.1"/>
    <property type="molecule type" value="Genomic_DNA"/>
</dbReference>